<evidence type="ECO:0000313" key="2">
    <source>
        <dbReference type="EMBL" id="RAV21503.1"/>
    </source>
</evidence>
<gene>
    <name evidence="2" type="ORF">DQG23_09535</name>
</gene>
<keyword evidence="1" id="KW-0732">Signal</keyword>
<dbReference type="Pfam" id="PF01547">
    <property type="entry name" value="SBP_bac_1"/>
    <property type="match status" value="1"/>
</dbReference>
<dbReference type="OrthoDB" id="1992988at2"/>
<dbReference type="AlphaFoldDB" id="A0A329MS25"/>
<keyword evidence="3" id="KW-1185">Reference proteome</keyword>
<dbReference type="PANTHER" id="PTHR43649:SF12">
    <property type="entry name" value="DIACETYLCHITOBIOSE BINDING PROTEIN DASA"/>
    <property type="match status" value="1"/>
</dbReference>
<evidence type="ECO:0000256" key="1">
    <source>
        <dbReference type="SAM" id="SignalP"/>
    </source>
</evidence>
<accession>A0A329MS25</accession>
<proteinExistence type="predicted"/>
<dbReference type="EMBL" id="QMFB01000004">
    <property type="protein sequence ID" value="RAV21503.1"/>
    <property type="molecule type" value="Genomic_DNA"/>
</dbReference>
<dbReference type="InterPro" id="IPR006059">
    <property type="entry name" value="SBP"/>
</dbReference>
<dbReference type="SUPFAM" id="SSF53850">
    <property type="entry name" value="Periplasmic binding protein-like II"/>
    <property type="match status" value="1"/>
</dbReference>
<dbReference type="Gene3D" id="3.40.190.10">
    <property type="entry name" value="Periplasmic binding protein-like II"/>
    <property type="match status" value="1"/>
</dbReference>
<evidence type="ECO:0000313" key="3">
    <source>
        <dbReference type="Proteomes" id="UP000250369"/>
    </source>
</evidence>
<dbReference type="PROSITE" id="PS51257">
    <property type="entry name" value="PROKAR_LIPOPROTEIN"/>
    <property type="match status" value="1"/>
</dbReference>
<dbReference type="PANTHER" id="PTHR43649">
    <property type="entry name" value="ARABINOSE-BINDING PROTEIN-RELATED"/>
    <property type="match status" value="1"/>
</dbReference>
<dbReference type="Proteomes" id="UP000250369">
    <property type="component" value="Unassembled WGS sequence"/>
</dbReference>
<sequence length="441" mass="49041">MVKRLRTILATIAAVTMTACSTGGSGGETETKDKVSEGGKTILTLSTMKSTPFYEALEKKFEAKYPDIDLQIQAYKKAGEENNIGDRDEYRKSINTALLSGKGPDILELTEGLPSDDYVEKGLILNMDALMKQDGTLKQDNMHMNVLKALNPKGGTYAIPSGFYLRAFIGNGEALKDAGINEKTWTWQDFVDIAKKVTQGKNGFVAMAEYTPDMLVQEMMIDSYSLYVDRAAKKARFDSQEFIAMLKQVKKMYDDGVMTAESAEFGKQLFFSAVLREPADVINVPHMVLNKPLLLQKPHSGEQSGNMRIIPTTQLAIVVKTPAQKEAWKLMSFLLSEEGQLLPEREGFSLFKSVNGQKFDEIKEKIHAGSYKLPDGQTVKVEAEELTRFTQLLDITDQYSILDLKVISIVGEESLAYFSGQKSAEEVAKLVQNRSTTLLNE</sequence>
<dbReference type="InterPro" id="IPR050490">
    <property type="entry name" value="Bact_solute-bd_prot1"/>
</dbReference>
<name>A0A329MS25_9BACL</name>
<feature type="signal peptide" evidence="1">
    <location>
        <begin position="1"/>
        <end position="21"/>
    </location>
</feature>
<reference evidence="2 3" key="1">
    <citation type="journal article" date="2009" name="Int. J. Syst. Evol. Microbiol.">
        <title>Paenibacillus contaminans sp. nov., isolated from a contaminated laboratory plate.</title>
        <authorList>
            <person name="Chou J.H."/>
            <person name="Lee J.H."/>
            <person name="Lin M.C."/>
            <person name="Chang P.S."/>
            <person name="Arun A.B."/>
            <person name="Young C.C."/>
            <person name="Chen W.M."/>
        </authorList>
    </citation>
    <scope>NUCLEOTIDE SEQUENCE [LARGE SCALE GENOMIC DNA]</scope>
    <source>
        <strain evidence="2 3">CKOBP-6</strain>
    </source>
</reference>
<organism evidence="2 3">
    <name type="scientific">Paenibacillus contaminans</name>
    <dbReference type="NCBI Taxonomy" id="450362"/>
    <lineage>
        <taxon>Bacteria</taxon>
        <taxon>Bacillati</taxon>
        <taxon>Bacillota</taxon>
        <taxon>Bacilli</taxon>
        <taxon>Bacillales</taxon>
        <taxon>Paenibacillaceae</taxon>
        <taxon>Paenibacillus</taxon>
    </lineage>
</organism>
<dbReference type="RefSeq" id="WP_113030594.1">
    <property type="nucleotide sequence ID" value="NZ_QMFB01000004.1"/>
</dbReference>
<feature type="chain" id="PRO_5039520065" evidence="1">
    <location>
        <begin position="22"/>
        <end position="441"/>
    </location>
</feature>
<comment type="caution">
    <text evidence="2">The sequence shown here is derived from an EMBL/GenBank/DDBJ whole genome shotgun (WGS) entry which is preliminary data.</text>
</comment>
<protein>
    <submittedName>
        <fullName evidence="2">Carbohydrate ABC transporter substrate-binding protein</fullName>
    </submittedName>
</protein>